<evidence type="ECO:0000256" key="1">
    <source>
        <dbReference type="SAM" id="MobiDB-lite"/>
    </source>
</evidence>
<gene>
    <name evidence="2" type="ORF">KME60_27340</name>
</gene>
<sequence>MAVVINNLNEGRRKKEEGGLYMWTWTPTQNGRPRLGRGINKNSEDKT</sequence>
<reference evidence="2" key="2">
    <citation type="journal article" date="2022" name="Microbiol. Resour. Announc.">
        <title>Metagenome Sequencing to Explore Phylogenomics of Terrestrial Cyanobacteria.</title>
        <authorList>
            <person name="Ward R.D."/>
            <person name="Stajich J.E."/>
            <person name="Johansen J.R."/>
            <person name="Huntemann M."/>
            <person name="Clum A."/>
            <person name="Foster B."/>
            <person name="Foster B."/>
            <person name="Roux S."/>
            <person name="Palaniappan K."/>
            <person name="Varghese N."/>
            <person name="Mukherjee S."/>
            <person name="Reddy T.B.K."/>
            <person name="Daum C."/>
            <person name="Copeland A."/>
            <person name="Chen I.A."/>
            <person name="Ivanova N.N."/>
            <person name="Kyrpides N.C."/>
            <person name="Shapiro N."/>
            <person name="Eloe-Fadrosh E.A."/>
            <person name="Pietrasiak N."/>
        </authorList>
    </citation>
    <scope>NUCLEOTIDE SEQUENCE</scope>
    <source>
        <strain evidence="2">GSE-NOS-MK-12-04C</strain>
    </source>
</reference>
<dbReference type="AlphaFoldDB" id="A0A951QUI6"/>
<accession>A0A951QUI6</accession>
<reference evidence="2" key="1">
    <citation type="submission" date="2021-05" db="EMBL/GenBank/DDBJ databases">
        <authorList>
            <person name="Pietrasiak N."/>
            <person name="Ward R."/>
            <person name="Stajich J.E."/>
            <person name="Kurbessoian T."/>
        </authorList>
    </citation>
    <scope>NUCLEOTIDE SEQUENCE</scope>
    <source>
        <strain evidence="2">GSE-NOS-MK-12-04C</strain>
    </source>
</reference>
<evidence type="ECO:0000313" key="2">
    <source>
        <dbReference type="EMBL" id="MBW4671035.1"/>
    </source>
</evidence>
<evidence type="ECO:0000313" key="3">
    <source>
        <dbReference type="Proteomes" id="UP000729701"/>
    </source>
</evidence>
<dbReference type="Proteomes" id="UP000729701">
    <property type="component" value="Unassembled WGS sequence"/>
</dbReference>
<name>A0A951QUI6_9CYAN</name>
<dbReference type="EMBL" id="JAHHGZ010000038">
    <property type="protein sequence ID" value="MBW4671035.1"/>
    <property type="molecule type" value="Genomic_DNA"/>
</dbReference>
<organism evidence="2 3">
    <name type="scientific">Cyanomargarita calcarea GSE-NOS-MK-12-04C</name>
    <dbReference type="NCBI Taxonomy" id="2839659"/>
    <lineage>
        <taxon>Bacteria</taxon>
        <taxon>Bacillati</taxon>
        <taxon>Cyanobacteriota</taxon>
        <taxon>Cyanophyceae</taxon>
        <taxon>Nostocales</taxon>
        <taxon>Cyanomargaritaceae</taxon>
        <taxon>Cyanomargarita</taxon>
    </lineage>
</organism>
<protein>
    <submittedName>
        <fullName evidence="2">Uncharacterized protein</fullName>
    </submittedName>
</protein>
<feature type="region of interest" description="Disordered" evidence="1">
    <location>
        <begin position="24"/>
        <end position="47"/>
    </location>
</feature>
<proteinExistence type="predicted"/>
<comment type="caution">
    <text evidence="2">The sequence shown here is derived from an EMBL/GenBank/DDBJ whole genome shotgun (WGS) entry which is preliminary data.</text>
</comment>